<protein>
    <submittedName>
        <fullName evidence="1">Uncharacterized protein</fullName>
    </submittedName>
</protein>
<dbReference type="Proteomes" id="UP000515847">
    <property type="component" value="Chromosome"/>
</dbReference>
<dbReference type="EMBL" id="CP045798">
    <property type="protein sequence ID" value="QNB46299.1"/>
    <property type="molecule type" value="Genomic_DNA"/>
</dbReference>
<evidence type="ECO:0000313" key="1">
    <source>
        <dbReference type="EMBL" id="QNB46299.1"/>
    </source>
</evidence>
<sequence>MNNWIWVCKNVIDYEKVTTEPLREKWIYSIKPKPVPTSPEPKAKE</sequence>
<gene>
    <name evidence="1" type="ORF">BR63_08230</name>
</gene>
<dbReference type="AlphaFoldDB" id="A0A7G6E2J5"/>
<proteinExistence type="predicted"/>
<evidence type="ECO:0000313" key="2">
    <source>
        <dbReference type="Proteomes" id="UP000515847"/>
    </source>
</evidence>
<keyword evidence="2" id="KW-1185">Reference proteome</keyword>
<accession>A0A7G6E2J5</accession>
<name>A0A7G6E2J5_THEFR</name>
<organism evidence="1 2">
    <name type="scientific">Thermanaerosceptrum fracticalcis</name>
    <dbReference type="NCBI Taxonomy" id="1712410"/>
    <lineage>
        <taxon>Bacteria</taxon>
        <taxon>Bacillati</taxon>
        <taxon>Bacillota</taxon>
        <taxon>Clostridia</taxon>
        <taxon>Eubacteriales</taxon>
        <taxon>Peptococcaceae</taxon>
        <taxon>Thermanaerosceptrum</taxon>
    </lineage>
</organism>
<dbReference type="RefSeq" id="WP_153802072.1">
    <property type="nucleotide sequence ID" value="NZ_CP045798.1"/>
</dbReference>
<dbReference type="KEGG" id="tfr:BR63_08230"/>
<reference evidence="1 2" key="1">
    <citation type="journal article" date="2019" name="Front. Microbiol.">
        <title>Thermoanaerosceptrum fracticalcis gen. nov. sp. nov., a Novel Fumarate-Fermenting Microorganism From a Deep Fractured Carbonate Aquifer of the US Great Basin.</title>
        <authorList>
            <person name="Hamilton-Brehm S.D."/>
            <person name="Stewart L.E."/>
            <person name="Zavarin M."/>
            <person name="Caldwell M."/>
            <person name="Lawson P.A."/>
            <person name="Onstott T.C."/>
            <person name="Grzymski J."/>
            <person name="Neveux I."/>
            <person name="Lollar B.S."/>
            <person name="Russell C.E."/>
            <person name="Moser D.P."/>
        </authorList>
    </citation>
    <scope>NUCLEOTIDE SEQUENCE [LARGE SCALE GENOMIC DNA]</scope>
    <source>
        <strain evidence="1 2">DRI-13</strain>
    </source>
</reference>